<dbReference type="PROSITE" id="PS50929">
    <property type="entry name" value="ABC_TM1F"/>
    <property type="match status" value="1"/>
</dbReference>
<dbReference type="InterPro" id="IPR011527">
    <property type="entry name" value="ABC1_TM_dom"/>
</dbReference>
<dbReference type="InterPro" id="IPR039421">
    <property type="entry name" value="Type_1_exporter"/>
</dbReference>
<dbReference type="Proteomes" id="UP001565927">
    <property type="component" value="Unassembled WGS sequence"/>
</dbReference>
<protein>
    <submittedName>
        <fullName evidence="8">ABC transporter transmembrane domain-containing protein</fullName>
    </submittedName>
</protein>
<dbReference type="InterPro" id="IPR027417">
    <property type="entry name" value="P-loop_NTPase"/>
</dbReference>
<proteinExistence type="predicted"/>
<comment type="caution">
    <text evidence="8">The sequence shown here is derived from an EMBL/GenBank/DDBJ whole genome shotgun (WGS) entry which is preliminary data.</text>
</comment>
<dbReference type="SUPFAM" id="SSF52540">
    <property type="entry name" value="P-loop containing nucleoside triphosphate hydrolases"/>
    <property type="match status" value="1"/>
</dbReference>
<evidence type="ECO:0000259" key="7">
    <source>
        <dbReference type="PROSITE" id="PS50929"/>
    </source>
</evidence>
<feature type="domain" description="ABC transmembrane type-1" evidence="7">
    <location>
        <begin position="18"/>
        <end position="297"/>
    </location>
</feature>
<dbReference type="InterPro" id="IPR036640">
    <property type="entry name" value="ABC1_TM_sf"/>
</dbReference>
<evidence type="ECO:0000256" key="4">
    <source>
        <dbReference type="ARBA" id="ARBA00023136"/>
    </source>
</evidence>
<evidence type="ECO:0000256" key="2">
    <source>
        <dbReference type="ARBA" id="ARBA00022692"/>
    </source>
</evidence>
<keyword evidence="9" id="KW-1185">Reference proteome</keyword>
<dbReference type="PROSITE" id="PS50893">
    <property type="entry name" value="ABC_TRANSPORTER_2"/>
    <property type="match status" value="1"/>
</dbReference>
<dbReference type="PANTHER" id="PTHR43394">
    <property type="entry name" value="ATP-DEPENDENT PERMEASE MDL1, MITOCHONDRIAL"/>
    <property type="match status" value="1"/>
</dbReference>
<evidence type="ECO:0000313" key="8">
    <source>
        <dbReference type="EMBL" id="MEZ0165561.1"/>
    </source>
</evidence>
<feature type="transmembrane region" description="Helical" evidence="5">
    <location>
        <begin position="228"/>
        <end position="258"/>
    </location>
</feature>
<reference evidence="8 9" key="1">
    <citation type="submission" date="2024-07" db="EMBL/GenBank/DDBJ databases">
        <authorList>
            <person name="Thanompreechachai J."/>
            <person name="Duangmal K."/>
        </authorList>
    </citation>
    <scope>NUCLEOTIDE SEQUENCE [LARGE SCALE GENOMIC DNA]</scope>
    <source>
        <strain evidence="8 9">LSe6-4</strain>
    </source>
</reference>
<evidence type="ECO:0000256" key="3">
    <source>
        <dbReference type="ARBA" id="ARBA00022989"/>
    </source>
</evidence>
<feature type="transmembrane region" description="Helical" evidence="5">
    <location>
        <begin position="155"/>
        <end position="174"/>
    </location>
</feature>
<gene>
    <name evidence="8" type="ORF">AB2L27_12435</name>
</gene>
<comment type="subcellular location">
    <subcellularLocation>
        <location evidence="1">Cell membrane</location>
        <topology evidence="1">Multi-pass membrane protein</topology>
    </subcellularLocation>
</comment>
<dbReference type="PANTHER" id="PTHR43394:SF1">
    <property type="entry name" value="ATP-BINDING CASSETTE SUB-FAMILY B MEMBER 10, MITOCHONDRIAL"/>
    <property type="match status" value="1"/>
</dbReference>
<keyword evidence="3 5" id="KW-1133">Transmembrane helix</keyword>
<feature type="transmembrane region" description="Helical" evidence="5">
    <location>
        <begin position="56"/>
        <end position="79"/>
    </location>
</feature>
<dbReference type="SUPFAM" id="SSF90123">
    <property type="entry name" value="ABC transporter transmembrane region"/>
    <property type="match status" value="1"/>
</dbReference>
<feature type="domain" description="ABC transporter" evidence="6">
    <location>
        <begin position="245"/>
        <end position="514"/>
    </location>
</feature>
<dbReference type="Gene3D" id="1.20.1560.10">
    <property type="entry name" value="ABC transporter type 1, transmembrane domain"/>
    <property type="match status" value="1"/>
</dbReference>
<organism evidence="8 9">
    <name type="scientific">Kineococcus halophytocola</name>
    <dbReference type="NCBI Taxonomy" id="3234027"/>
    <lineage>
        <taxon>Bacteria</taxon>
        <taxon>Bacillati</taxon>
        <taxon>Actinomycetota</taxon>
        <taxon>Actinomycetes</taxon>
        <taxon>Kineosporiales</taxon>
        <taxon>Kineosporiaceae</taxon>
        <taxon>Kineococcus</taxon>
    </lineage>
</organism>
<dbReference type="RefSeq" id="WP_370441788.1">
    <property type="nucleotide sequence ID" value="NZ_JBGFTU010000013.1"/>
</dbReference>
<dbReference type="Gene3D" id="3.40.50.300">
    <property type="entry name" value="P-loop containing nucleotide triphosphate hydrolases"/>
    <property type="match status" value="1"/>
</dbReference>
<keyword evidence="4 5" id="KW-0472">Membrane</keyword>
<keyword evidence="2 5" id="KW-0812">Transmembrane</keyword>
<dbReference type="InterPro" id="IPR003439">
    <property type="entry name" value="ABC_transporter-like_ATP-bd"/>
</dbReference>
<feature type="transmembrane region" description="Helical" evidence="5">
    <location>
        <begin position="127"/>
        <end position="149"/>
    </location>
</feature>
<dbReference type="Pfam" id="PF00664">
    <property type="entry name" value="ABC_membrane"/>
    <property type="match status" value="1"/>
</dbReference>
<evidence type="ECO:0000313" key="9">
    <source>
        <dbReference type="Proteomes" id="UP001565927"/>
    </source>
</evidence>
<name>A0ABV4H585_9ACTN</name>
<evidence type="ECO:0000259" key="6">
    <source>
        <dbReference type="PROSITE" id="PS50893"/>
    </source>
</evidence>
<evidence type="ECO:0000256" key="1">
    <source>
        <dbReference type="ARBA" id="ARBA00004651"/>
    </source>
</evidence>
<accession>A0ABV4H585</accession>
<evidence type="ECO:0000256" key="5">
    <source>
        <dbReference type="SAM" id="Phobius"/>
    </source>
</evidence>
<dbReference type="EMBL" id="JBGFTU010000013">
    <property type="protein sequence ID" value="MEZ0165561.1"/>
    <property type="molecule type" value="Genomic_DNA"/>
</dbReference>
<dbReference type="InterPro" id="IPR017871">
    <property type="entry name" value="ABC_transporter-like_CS"/>
</dbReference>
<sequence length="515" mass="52194">MSPRPVLDVLRRHRRAAALGCGSSMLHQTCEALVPVAIGLAVDRAVATGDVHAVVLSVAGVLLLFAVLSSAGTFAFWVIDRAEFAEAHHLRTAVARAVLRDPAALGDRQVGDALSVATSDTRHAAEALGLVSFLASGCFGLLVAAVVLLRIDVALGLGLLVAVPLLVLGLQALAPRLEARVHDRQRTAGLAAAVAADLLAGLRPLRGFGGVPEAVRRYHRASSLSRRAAVGAAGATSVVVGVSTLATGAVLVATAAVAGTFVARGRLDVGEFVTVVGMASFLADPVRTISHCVQQLAVSRAGARRVAELLRPGAPRRPLEDSPSPAHVPVPVPTVPGEVLGVVTTDTATADAVTAAFAAVPGALVEPSHTVLLGQTLADALASGPVPAGRGVPLAAALEAAAAPTDLDLALHDGGTNVSGGQRQRIGLARALAADRELLVLRDPTTALDAVTEDRVAAGLRDLRAGAGTTVLVTSSPLLLSRCDRVVLLGPGGRHATGTHAGLLDDPDYAAAVAR</sequence>
<dbReference type="PROSITE" id="PS00211">
    <property type="entry name" value="ABC_TRANSPORTER_1"/>
    <property type="match status" value="1"/>
</dbReference>